<evidence type="ECO:0000313" key="2">
    <source>
        <dbReference type="Proteomes" id="UP000749559"/>
    </source>
</evidence>
<reference evidence="1" key="1">
    <citation type="submission" date="2022-03" db="EMBL/GenBank/DDBJ databases">
        <authorList>
            <person name="Martin C."/>
        </authorList>
    </citation>
    <scope>NUCLEOTIDE SEQUENCE</scope>
</reference>
<dbReference type="SUPFAM" id="SSF56112">
    <property type="entry name" value="Protein kinase-like (PK-like)"/>
    <property type="match status" value="1"/>
</dbReference>
<organism evidence="1 2">
    <name type="scientific">Owenia fusiformis</name>
    <name type="common">Polychaete worm</name>
    <dbReference type="NCBI Taxonomy" id="6347"/>
    <lineage>
        <taxon>Eukaryota</taxon>
        <taxon>Metazoa</taxon>
        <taxon>Spiralia</taxon>
        <taxon>Lophotrochozoa</taxon>
        <taxon>Annelida</taxon>
        <taxon>Polychaeta</taxon>
        <taxon>Sedentaria</taxon>
        <taxon>Canalipalpata</taxon>
        <taxon>Sabellida</taxon>
        <taxon>Oweniida</taxon>
        <taxon>Oweniidae</taxon>
        <taxon>Owenia</taxon>
    </lineage>
</organism>
<dbReference type="PROSITE" id="PS00107">
    <property type="entry name" value="PROTEIN_KINASE_ATP"/>
    <property type="match status" value="1"/>
</dbReference>
<dbReference type="OrthoDB" id="286637at2759"/>
<keyword evidence="2" id="KW-1185">Reference proteome</keyword>
<dbReference type="Proteomes" id="UP000749559">
    <property type="component" value="Unassembled WGS sequence"/>
</dbReference>
<gene>
    <name evidence="1" type="ORF">OFUS_LOCUS23261</name>
</gene>
<dbReference type="InterPro" id="IPR017441">
    <property type="entry name" value="Protein_kinase_ATP_BS"/>
</dbReference>
<dbReference type="AlphaFoldDB" id="A0A8J1TD12"/>
<dbReference type="EMBL" id="CAIIXF020000011">
    <property type="protein sequence ID" value="CAH1799220.1"/>
    <property type="molecule type" value="Genomic_DNA"/>
</dbReference>
<protein>
    <submittedName>
        <fullName evidence="1">Uncharacterized protein</fullName>
    </submittedName>
</protein>
<comment type="caution">
    <text evidence="1">The sequence shown here is derived from an EMBL/GenBank/DDBJ whole genome shotgun (WGS) entry which is preliminary data.</text>
</comment>
<dbReference type="GO" id="GO:0005524">
    <property type="term" value="F:ATP binding"/>
    <property type="evidence" value="ECO:0007669"/>
    <property type="project" value="UniProtKB-UniRule"/>
</dbReference>
<feature type="non-terminal residue" evidence="1">
    <location>
        <position position="226"/>
    </location>
</feature>
<dbReference type="InterPro" id="IPR011009">
    <property type="entry name" value="Kinase-like_dom_sf"/>
</dbReference>
<evidence type="ECO:0000313" key="1">
    <source>
        <dbReference type="EMBL" id="CAH1799220.1"/>
    </source>
</evidence>
<dbReference type="Gene3D" id="3.30.200.20">
    <property type="entry name" value="Phosphorylase Kinase, domain 1"/>
    <property type="match status" value="1"/>
</dbReference>
<accession>A0A8J1TD12</accession>
<sequence>EHLRASQNRKEGNLYVNQSFLRSIGRPVHQDIELDTVSCSNPLQEPQYDNSNENIEPVVSSNIPTVHQQIYSQQEHLRASQNRKEGNLYVNQSFLRSIGRPVHQDNELDSCSNPLEEPQYDNSNENIEPVVSSNTPTVHQQIQQGRNEYEPENNAHAQEDVSPSNQDKTDANIYANANVIKNNHQFNKEEIKLFDDGRLGSGNFGDVIKGMVIATGVNVAVKVLKG</sequence>
<name>A0A8J1TD12_OWEFU</name>
<feature type="non-terminal residue" evidence="1">
    <location>
        <position position="1"/>
    </location>
</feature>
<proteinExistence type="predicted"/>